<feature type="domain" description="NOMO second beta-sandwich" evidence="11">
    <location>
        <begin position="122"/>
        <end position="217"/>
    </location>
</feature>
<evidence type="ECO:0000259" key="17">
    <source>
        <dbReference type="Pfam" id="PF23662"/>
    </source>
</evidence>
<dbReference type="InterPro" id="IPR056187">
    <property type="entry name" value="NOMO_8th"/>
</dbReference>
<evidence type="ECO:0000259" key="11">
    <source>
        <dbReference type="Pfam" id="PF22904"/>
    </source>
</evidence>
<dbReference type="Pfam" id="PF23660">
    <property type="entry name" value="NOMO_8th"/>
    <property type="match status" value="1"/>
</dbReference>
<dbReference type="Pfam" id="PF23662">
    <property type="entry name" value="DUF7152"/>
    <property type="match status" value="1"/>
</dbReference>
<dbReference type="Pfam" id="PF23196">
    <property type="entry name" value="NOMO_6th"/>
    <property type="match status" value="1"/>
</dbReference>
<dbReference type="InterPro" id="IPR056189">
    <property type="entry name" value="NOMO_3rd"/>
</dbReference>
<feature type="domain" description="NOMO fifth transthyretin-like" evidence="14">
    <location>
        <begin position="406"/>
        <end position="487"/>
    </location>
</feature>
<evidence type="ECO:0000259" key="14">
    <source>
        <dbReference type="Pfam" id="PF23194"/>
    </source>
</evidence>
<dbReference type="Gene3D" id="2.60.40.1120">
    <property type="entry name" value="Carboxypeptidase-like, regulatory domain"/>
    <property type="match status" value="1"/>
</dbReference>
<dbReference type="SUPFAM" id="SSF49452">
    <property type="entry name" value="Starch-binding domain-like"/>
    <property type="match status" value="1"/>
</dbReference>
<organism evidence="18 19">
    <name type="scientific">Iris pallida</name>
    <name type="common">Sweet iris</name>
    <dbReference type="NCBI Taxonomy" id="29817"/>
    <lineage>
        <taxon>Eukaryota</taxon>
        <taxon>Viridiplantae</taxon>
        <taxon>Streptophyta</taxon>
        <taxon>Embryophyta</taxon>
        <taxon>Tracheophyta</taxon>
        <taxon>Spermatophyta</taxon>
        <taxon>Magnoliopsida</taxon>
        <taxon>Liliopsida</taxon>
        <taxon>Asparagales</taxon>
        <taxon>Iridaceae</taxon>
        <taxon>Iridoideae</taxon>
        <taxon>Irideae</taxon>
        <taxon>Iris</taxon>
    </lineage>
</organism>
<feature type="domain" description="NOMO third transthyretin-like" evidence="13">
    <location>
        <begin position="224"/>
        <end position="323"/>
    </location>
</feature>
<dbReference type="PANTHER" id="PTHR23303">
    <property type="entry name" value="CARBOXYPEPTIDASE REGULATORY REGION-CONTAINING"/>
    <property type="match status" value="1"/>
</dbReference>
<evidence type="ECO:0000256" key="6">
    <source>
        <dbReference type="ARBA" id="ARBA00023136"/>
    </source>
</evidence>
<dbReference type="Proteomes" id="UP001140949">
    <property type="component" value="Unassembled WGS sequence"/>
</dbReference>
<accession>A0AAX6G6P6</accession>
<dbReference type="InterPro" id="IPR055074">
    <property type="entry name" value="NOMO1-3_2nd"/>
</dbReference>
<dbReference type="InterPro" id="IPR056190">
    <property type="entry name" value="NOMO_5th"/>
</dbReference>
<evidence type="ECO:0000256" key="2">
    <source>
        <dbReference type="ARBA" id="ARBA00022692"/>
    </source>
</evidence>
<dbReference type="InterPro" id="IPR013783">
    <property type="entry name" value="Ig-like_fold"/>
</dbReference>
<dbReference type="Pfam" id="PF13620">
    <property type="entry name" value="CarboxypepD_reg"/>
    <property type="match status" value="1"/>
</dbReference>
<keyword evidence="5" id="KW-1133">Transmembrane helix</keyword>
<feature type="domain" description="NOMO-like N-terminal beta-sandwich" evidence="9">
    <location>
        <begin position="43"/>
        <end position="120"/>
    </location>
</feature>
<name>A0AAX6G6P6_IRIPA</name>
<dbReference type="Pfam" id="PF23193">
    <property type="entry name" value="NOMO_3rd"/>
    <property type="match status" value="1"/>
</dbReference>
<evidence type="ECO:0000259" key="15">
    <source>
        <dbReference type="Pfam" id="PF23196"/>
    </source>
</evidence>
<dbReference type="GO" id="GO:0030246">
    <property type="term" value="F:carbohydrate binding"/>
    <property type="evidence" value="ECO:0007669"/>
    <property type="project" value="InterPro"/>
</dbReference>
<dbReference type="InterPro" id="IPR055576">
    <property type="entry name" value="DUF7152"/>
</dbReference>
<dbReference type="InterPro" id="IPR056188">
    <property type="entry name" value="NOMO_6th"/>
</dbReference>
<feature type="signal peptide" evidence="8">
    <location>
        <begin position="1"/>
        <end position="21"/>
    </location>
</feature>
<gene>
    <name evidence="18" type="ORF">M6B38_127830</name>
</gene>
<evidence type="ECO:0000256" key="7">
    <source>
        <dbReference type="SAM" id="MobiDB-lite"/>
    </source>
</evidence>
<dbReference type="AlphaFoldDB" id="A0AAX6G6P6"/>
<feature type="domain" description="NOMO seventh transthyretin-like" evidence="12">
    <location>
        <begin position="590"/>
        <end position="661"/>
    </location>
</feature>
<dbReference type="SUPFAM" id="SSF117074">
    <property type="entry name" value="Hypothetical protein PA1324"/>
    <property type="match status" value="1"/>
</dbReference>
<dbReference type="InterPro" id="IPR055073">
    <property type="entry name" value="NOMO1-like_9th"/>
</dbReference>
<dbReference type="GO" id="GO:0005789">
    <property type="term" value="C:endoplasmic reticulum membrane"/>
    <property type="evidence" value="ECO:0007669"/>
    <property type="project" value="UniProtKB-SubCell"/>
</dbReference>
<dbReference type="PANTHER" id="PTHR23303:SF14">
    <property type="entry name" value="BOS COMPLEX SUBUNIT NOMO1-RELATED"/>
    <property type="match status" value="1"/>
</dbReference>
<dbReference type="EMBL" id="JANAVB010022596">
    <property type="protein sequence ID" value="KAJ6823851.1"/>
    <property type="molecule type" value="Genomic_DNA"/>
</dbReference>
<dbReference type="FunFam" id="2.60.40.10:FF:001746">
    <property type="entry name" value="Carbohydrate-binding-like fold"/>
    <property type="match status" value="1"/>
</dbReference>
<dbReference type="Gene3D" id="2.60.40.10">
    <property type="entry name" value="Immunoglobulins"/>
    <property type="match status" value="1"/>
</dbReference>
<feature type="chain" id="PRO_5043937763" evidence="8">
    <location>
        <begin position="22"/>
        <end position="1200"/>
    </location>
</feature>
<feature type="domain" description="NOMO eighth prealbumin-like" evidence="16">
    <location>
        <begin position="663"/>
        <end position="770"/>
    </location>
</feature>
<evidence type="ECO:0000259" key="16">
    <source>
        <dbReference type="Pfam" id="PF23660"/>
    </source>
</evidence>
<evidence type="ECO:0000256" key="5">
    <source>
        <dbReference type="ARBA" id="ARBA00022989"/>
    </source>
</evidence>
<reference evidence="18" key="1">
    <citation type="journal article" date="2023" name="GigaByte">
        <title>Genome assembly of the bearded iris, Iris pallida Lam.</title>
        <authorList>
            <person name="Bruccoleri R.E."/>
            <person name="Oakeley E.J."/>
            <person name="Faust A.M.E."/>
            <person name="Altorfer M."/>
            <person name="Dessus-Babus S."/>
            <person name="Burckhardt D."/>
            <person name="Oertli M."/>
            <person name="Naumann U."/>
            <person name="Petersen F."/>
            <person name="Wong J."/>
        </authorList>
    </citation>
    <scope>NUCLEOTIDE SEQUENCE</scope>
    <source>
        <strain evidence="18">GSM-AAB239-AS_SAM_17_03QT</strain>
    </source>
</reference>
<sequence length="1200" mass="130755">MVLADLFLLLLIALSASSAAAESIYGCGGFVEASPALIKWRKASDAKLDYSHITVELRTTDGLVKDRTQCAPNGYYFIPVYDKGSFVVKVKGPEGWSLDPDSVPAVVDQNGCNANADINFRFTGFTISGRVLGAVGGESCSLKSGGPSNVKVELLSSSDDPIASALTSATGHYSFTNVTPGKYKLRASHPNLEIVVKGSTEVDLGFGNAAVDNIFSVSGYDLQGSVVAQGNPILGVHVYLYSDDVSHVPCPQGVGNAPRQKSALCHAVSDADGKFMFSSLPCGIYELLPYYKGENTVFDVSPPSMAISMEHHHVTVSQKFQVTGFSIGGRVVDGSGAGVDGVKIKVDGQQRAMTDSQGYYKLDQVTSKHYSIIAEKDHYKFNTLENFLVLPNMAYIDDIKAVYYDICGVVQSITGNTKAKVALTHGPENVKPQMKLTNEKGKFCFEVPPGEYRLSALAPTSESSSGLLFSPPHIDVKVDRPLLDVQFSEAQVNIHGTVLCKEKCDPSVSVSLTSLMGKGRQEKKTLNQENNDFLFSEVFPGKYRLEVKHIVSSSSLSEVDSWCWEQSSFDIDVGTEDLQGIVFVQKGYLINIISSHDTNAYFQKPDSSPLNLFIKKGSQSICVETPGEHELHFVNSCISFGSSSLKFDTLNPAPIYLTARKYLLKGAIHVDLNMLHDPSGLSERIIVDIYNKDNVLVDSISTKHVTNEIDQTGLTVYEYTLWSDLGEEFVAVPRYSSGSQEKAILFYPRQRRVSVTTDGCQANIPTITGRIGLYLEGSVSPPISGVNIRILAAGKSSYALLNEGDLAMVTETGEDGSFVAGPLYDDTSYSIEASKAGYHLRRLGPNSFTCQRLSQIVVNIYGGEPGELFPSVLLSLSGEDGYRNNSVSGAGGTFSFSNLFPGSFYLRPLLKEYSFSPAAVAIDLESGESKVVDFRATRVAYSAMGTVSLLSGQPKEGVYVEARSELKGYYEEATTDNLGNFRLRGLLPDTTYVIKVVAKEDLGLAGIERASPESIAIKVGTDDIRGVDFIVFEQPQMTIISGHVDGTNLEVLQPHLSVEIKSASDSSRIESIFPLPLSYYFEIRDLPKGKYLLQLRSALPSNSHIFKSDIVEVNLEKQPQLHVGPLRYEVEEHHHKQEPTPAPLFPLIVGVSVIALFISMPRLKDFYEIVSHSVGPAQQTSSTAAIKKDVRKPVLRKRTY</sequence>
<feature type="domain" description="DUF7152" evidence="17">
    <location>
        <begin position="1036"/>
        <end position="1135"/>
    </location>
</feature>
<keyword evidence="19" id="KW-1185">Reference proteome</keyword>
<keyword evidence="3 8" id="KW-0732">Signal</keyword>
<evidence type="ECO:0000259" key="12">
    <source>
        <dbReference type="Pfam" id="PF23141"/>
    </source>
</evidence>
<protein>
    <submittedName>
        <fullName evidence="18">Nodal modulator 3</fullName>
    </submittedName>
</protein>
<evidence type="ECO:0000256" key="4">
    <source>
        <dbReference type="ARBA" id="ARBA00022824"/>
    </source>
</evidence>
<evidence type="ECO:0000259" key="9">
    <source>
        <dbReference type="Pfam" id="PF22898"/>
    </source>
</evidence>
<dbReference type="Pfam" id="PF22902">
    <property type="entry name" value="NOMO1-like_9th"/>
    <property type="match status" value="1"/>
</dbReference>
<proteinExistence type="predicted"/>
<keyword evidence="6" id="KW-0472">Membrane</keyword>
<dbReference type="InterPro" id="IPR055075">
    <property type="entry name" value="NOMO-like_N"/>
</dbReference>
<evidence type="ECO:0000313" key="19">
    <source>
        <dbReference type="Proteomes" id="UP001140949"/>
    </source>
</evidence>
<keyword evidence="2" id="KW-0812">Transmembrane</keyword>
<dbReference type="SUPFAM" id="SSF49478">
    <property type="entry name" value="Cna protein B-type domain"/>
    <property type="match status" value="1"/>
</dbReference>
<evidence type="ECO:0000256" key="3">
    <source>
        <dbReference type="ARBA" id="ARBA00022729"/>
    </source>
</evidence>
<reference evidence="18" key="2">
    <citation type="submission" date="2023-04" db="EMBL/GenBank/DDBJ databases">
        <authorList>
            <person name="Bruccoleri R.E."/>
            <person name="Oakeley E.J."/>
            <person name="Faust A.-M."/>
            <person name="Dessus-Babus S."/>
            <person name="Altorfer M."/>
            <person name="Burckhardt D."/>
            <person name="Oertli M."/>
            <person name="Naumann U."/>
            <person name="Petersen F."/>
            <person name="Wong J."/>
        </authorList>
    </citation>
    <scope>NUCLEOTIDE SEQUENCE</scope>
    <source>
        <strain evidence="18">GSM-AAB239-AS_SAM_17_03QT</strain>
        <tissue evidence="18">Leaf</tissue>
    </source>
</reference>
<comment type="subcellular location">
    <subcellularLocation>
        <location evidence="1">Endoplasmic reticulum membrane</location>
        <topology evidence="1">Single-pass type I membrane protein</topology>
    </subcellularLocation>
</comment>
<evidence type="ECO:0000256" key="8">
    <source>
        <dbReference type="SAM" id="SignalP"/>
    </source>
</evidence>
<evidence type="ECO:0000256" key="1">
    <source>
        <dbReference type="ARBA" id="ARBA00004115"/>
    </source>
</evidence>
<dbReference type="InterPro" id="IPR013784">
    <property type="entry name" value="Carb-bd-like_fold"/>
</dbReference>
<evidence type="ECO:0000313" key="18">
    <source>
        <dbReference type="EMBL" id="KAJ6823851.1"/>
    </source>
</evidence>
<dbReference type="Pfam" id="PF22904">
    <property type="entry name" value="NOMO1-like_2nd"/>
    <property type="match status" value="1"/>
</dbReference>
<dbReference type="Pfam" id="PF23141">
    <property type="entry name" value="Ig_NOMO"/>
    <property type="match status" value="1"/>
</dbReference>
<evidence type="ECO:0000259" key="10">
    <source>
        <dbReference type="Pfam" id="PF22902"/>
    </source>
</evidence>
<comment type="caution">
    <text evidence="18">The sequence shown here is derived from an EMBL/GenBank/DDBJ whole genome shotgun (WGS) entry which is preliminary data.</text>
</comment>
<dbReference type="Pfam" id="PF23194">
    <property type="entry name" value="NOMO_5th"/>
    <property type="match status" value="1"/>
</dbReference>
<keyword evidence="4" id="KW-0256">Endoplasmic reticulum</keyword>
<dbReference type="InterPro" id="IPR056319">
    <property type="entry name" value="NOMO_7th"/>
</dbReference>
<feature type="domain" description="NOMO sixth transthyretin-like" evidence="15">
    <location>
        <begin position="511"/>
        <end position="568"/>
    </location>
</feature>
<feature type="region of interest" description="Disordered" evidence="7">
    <location>
        <begin position="1181"/>
        <end position="1200"/>
    </location>
</feature>
<feature type="domain" description="NOMO-like ninth beta-sandwich" evidence="10">
    <location>
        <begin position="772"/>
        <end position="843"/>
    </location>
</feature>
<evidence type="ECO:0000259" key="13">
    <source>
        <dbReference type="Pfam" id="PF23193"/>
    </source>
</evidence>
<dbReference type="Pfam" id="PF22898">
    <property type="entry name" value="NOMO1-like_1st"/>
    <property type="match status" value="1"/>
</dbReference>
<dbReference type="InterPro" id="IPR051417">
    <property type="entry name" value="SDr/BOS_complex"/>
</dbReference>